<evidence type="ECO:0000256" key="1">
    <source>
        <dbReference type="ARBA" id="ARBA00004245"/>
    </source>
</evidence>
<keyword evidence="6" id="KW-1003">Cell membrane</keyword>
<evidence type="ECO:0000313" key="18">
    <source>
        <dbReference type="EMBL" id="KAK5092428.1"/>
    </source>
</evidence>
<dbReference type="Gene3D" id="1.20.58.340">
    <property type="entry name" value="Magnesium transport protein CorA, transmembrane region"/>
    <property type="match status" value="2"/>
</dbReference>
<feature type="domain" description="CAP-Gly" evidence="17">
    <location>
        <begin position="30"/>
        <end position="72"/>
    </location>
</feature>
<dbReference type="InterPro" id="IPR045863">
    <property type="entry name" value="CorA_TM1_TM2"/>
</dbReference>
<evidence type="ECO:0000256" key="6">
    <source>
        <dbReference type="ARBA" id="ARBA00022475"/>
    </source>
</evidence>
<evidence type="ECO:0000256" key="10">
    <source>
        <dbReference type="ARBA" id="ARBA00023017"/>
    </source>
</evidence>
<gene>
    <name evidence="18" type="ORF">LTR24_005246</name>
</gene>
<evidence type="ECO:0000256" key="5">
    <source>
        <dbReference type="ARBA" id="ARBA00022448"/>
    </source>
</evidence>
<evidence type="ECO:0000256" key="2">
    <source>
        <dbReference type="ARBA" id="ARBA00004651"/>
    </source>
</evidence>
<organism evidence="18 19">
    <name type="scientific">Lithohypha guttulata</name>
    <dbReference type="NCBI Taxonomy" id="1690604"/>
    <lineage>
        <taxon>Eukaryota</taxon>
        <taxon>Fungi</taxon>
        <taxon>Dikarya</taxon>
        <taxon>Ascomycota</taxon>
        <taxon>Pezizomycotina</taxon>
        <taxon>Eurotiomycetes</taxon>
        <taxon>Chaetothyriomycetidae</taxon>
        <taxon>Chaetothyriales</taxon>
        <taxon>Trichomeriaceae</taxon>
        <taxon>Lithohypha</taxon>
    </lineage>
</organism>
<keyword evidence="10" id="KW-0243">Dynein</keyword>
<dbReference type="Pfam" id="PF01544">
    <property type="entry name" value="CorA"/>
    <property type="match status" value="1"/>
</dbReference>
<evidence type="ECO:0000259" key="17">
    <source>
        <dbReference type="PROSITE" id="PS50245"/>
    </source>
</evidence>
<keyword evidence="13" id="KW-0206">Cytoskeleton</keyword>
<dbReference type="Gene3D" id="3.30.460.20">
    <property type="entry name" value="CorA soluble domain-like"/>
    <property type="match status" value="1"/>
</dbReference>
<dbReference type="InterPro" id="IPR002523">
    <property type="entry name" value="MgTranspt_CorA/ZnTranspt_ZntB"/>
</dbReference>
<dbReference type="SUPFAM" id="SSF143865">
    <property type="entry name" value="CorA soluble domain-like"/>
    <property type="match status" value="1"/>
</dbReference>
<dbReference type="InterPro" id="IPR000938">
    <property type="entry name" value="CAP-Gly_domain"/>
</dbReference>
<feature type="transmembrane region" description="Helical" evidence="16">
    <location>
        <begin position="1607"/>
        <end position="1628"/>
    </location>
</feature>
<reference evidence="18 19" key="1">
    <citation type="submission" date="2023-08" db="EMBL/GenBank/DDBJ databases">
        <title>Black Yeasts Isolated from many extreme environments.</title>
        <authorList>
            <person name="Coleine C."/>
            <person name="Stajich J.E."/>
            <person name="Selbmann L."/>
        </authorList>
    </citation>
    <scope>NUCLEOTIDE SEQUENCE [LARGE SCALE GENOMIC DNA]</scope>
    <source>
        <strain evidence="18 19">CCFEE 5885</strain>
    </source>
</reference>
<keyword evidence="13" id="KW-0963">Cytoplasm</keyword>
<evidence type="ECO:0000256" key="4">
    <source>
        <dbReference type="ARBA" id="ARBA00011010"/>
    </source>
</evidence>
<evidence type="ECO:0000256" key="11">
    <source>
        <dbReference type="ARBA" id="ARBA00023054"/>
    </source>
</evidence>
<feature type="coiled-coil region" evidence="14">
    <location>
        <begin position="902"/>
        <end position="1046"/>
    </location>
</feature>
<keyword evidence="19" id="KW-1185">Reference proteome</keyword>
<keyword evidence="9 16" id="KW-1133">Transmembrane helix</keyword>
<dbReference type="Pfam" id="PF12455">
    <property type="entry name" value="Dynactin"/>
    <property type="match status" value="1"/>
</dbReference>
<accession>A0ABR0K9Z3</accession>
<evidence type="ECO:0000256" key="13">
    <source>
        <dbReference type="ARBA" id="ARBA00023212"/>
    </source>
</evidence>
<dbReference type="InterPro" id="IPR036859">
    <property type="entry name" value="CAP-Gly_dom_sf"/>
</dbReference>
<evidence type="ECO:0000256" key="9">
    <source>
        <dbReference type="ARBA" id="ARBA00022989"/>
    </source>
</evidence>
<dbReference type="PROSITE" id="PS50245">
    <property type="entry name" value="CAP_GLY_2"/>
    <property type="match status" value="1"/>
</dbReference>
<dbReference type="Gene3D" id="2.30.30.190">
    <property type="entry name" value="CAP Gly-rich-like domain"/>
    <property type="match status" value="1"/>
</dbReference>
<evidence type="ECO:0000256" key="16">
    <source>
        <dbReference type="SAM" id="Phobius"/>
    </source>
</evidence>
<comment type="caution">
    <text evidence="18">The sequence shown here is derived from an EMBL/GenBank/DDBJ whole genome shotgun (WGS) entry which is preliminary data.</text>
</comment>
<keyword evidence="5" id="KW-0813">Transport</keyword>
<evidence type="ECO:0000256" key="15">
    <source>
        <dbReference type="SAM" id="MobiDB-lite"/>
    </source>
</evidence>
<keyword evidence="7 16" id="KW-0812">Transmembrane</keyword>
<evidence type="ECO:0000256" key="8">
    <source>
        <dbReference type="ARBA" id="ARBA00022701"/>
    </source>
</evidence>
<dbReference type="EMBL" id="JAVRRG010000058">
    <property type="protein sequence ID" value="KAK5092428.1"/>
    <property type="molecule type" value="Genomic_DNA"/>
</dbReference>
<dbReference type="SUPFAM" id="SSF74924">
    <property type="entry name" value="Cap-Gly domain"/>
    <property type="match status" value="1"/>
</dbReference>
<name>A0ABR0K9Z3_9EURO</name>
<comment type="subcellular location">
    <subcellularLocation>
        <location evidence="2">Cell membrane</location>
        <topology evidence="2">Multi-pass membrane protein</topology>
    </subcellularLocation>
    <subcellularLocation>
        <location evidence="1">Cytoplasm</location>
        <location evidence="1">Cytoskeleton</location>
    </subcellularLocation>
</comment>
<keyword evidence="11 14" id="KW-0175">Coiled coil</keyword>
<comment type="similarity">
    <text evidence="4">Belongs to the dynactin 150 kDa subunit family.</text>
</comment>
<dbReference type="InterPro" id="IPR022157">
    <property type="entry name" value="Dynactin"/>
</dbReference>
<evidence type="ECO:0000256" key="3">
    <source>
        <dbReference type="ARBA" id="ARBA00009765"/>
    </source>
</evidence>
<keyword evidence="8" id="KW-0493">Microtubule</keyword>
<sequence length="1657" mass="187074">MAMPTLRVGQTVKATTDKETHQGLLRYIGTIKDGPPGTYCGIELPDATGKNDGSVKGHKYFHCPPGHGLFVRQNIVTPVATTKPTPKRASIVPAAASTSRGNTVTATSKRTSIAPAPRPSTVRQSISSVPPKRASVSRPSSQLIPREVAPLRPNRASIQIIPRPLSPQKPIEEESTAEQRGNEDEQTDEDGEEDGEINVDQIAAEAPPMPPPPERSRRHTASRDSIKEQASVAAQKAREVESLQVKLRAMEKKRIEDRDKIKQVETLQSENERLNNIIKTLQTKLRATTEERKEAQAKICEMEQQLQFAESERPAAQLESELELATIDKEMAEEKADSLQHEFDILKAKFEELELETDILREENKELTSTMTEDERADIGWIHLERERDRLREALLLLRDNKQEVEIELHEEIEHLRDNLNETEDAAAKYLDTAEQLHRIEDTNSHLKEQLEAAENQEEVISNMMLERDRHLAQIEDLRGTLSELEELAQTNEDLEQLYLDNEKGLLSRLDEQELMIQNQERKTTDQDRVIEDLEFTLNKFRSVVQGLQTDIDEARRTREISELQAYEMSSRSKAITELNQRLQNNAAKSQTKAIEIEMVRAQAALRERHIQILSMFLPESFDSERTPIAALLAFSMLKTKAGIVANLLAKRLRDRGSLSSGEETLAGYQVVEAMHWIHRTAERFEEFMSACSPAEFSSFSNAGQEIEPVERAVTNWLEALKADEFGADSPDQLKRMQSILADMVEKLIPSSPQSNAIYLVAEAQLTMTHTELAASLLDWLAKLVKSKLGEPQADDPGSMDFDRKVDQLSTTARTIKLACSRVANELEKKRSKNACLVETSWPLFTTAEQNASTVNEQIQHVCRLILSCFNQVDQEEQLSYAVLFDSLTDDDDIFSTLFDNIKALQAQVETLATKAHEQNSNLTFASQPAPWTVRAREIKAQRQMSSEVQEELSQASRRNQELSARIKEKERAIEEMTIRAELAEKRVKENKSKEGQDKVLKDEIETFKSERHEQEVQLSALEADLLSLQKENRNSKAEIAALQAATAEHAPNGIRTSSTAGIVDPATNNLISAHIKALLAEVESLQATVRHLCWENHELSIPVSGSKFRTAADAWLDPANLKQSKNRPQEKAARMRIEQSDQLDALLEVSKSMSMRPVRLKSTWHKDDKWRSVKESTRWQVLRQKEEVEGWEALRETSANGFVVRVRASSVSSYLNTSRGPLPGSEPGVDASDEDAIWPQSRQQHIQSPITAVDFSADRIEQYELNNDSLREFLAKPREDWVNCRWINVNGLSWDVVRLLGSERKLHSLALEDLMHTRNRTKADWYPEHVFVLLTLQRLIRNPSERSAAPPHQQIEGRRSFADKPVPEEYRSSVKTLQGYRDNSDPERTAYMENHSTLDPKGLAISVEQVSIFLQSDNTVVSFFEHSADVIEEPILARLRSSETILRTSGDASMIMHAIIDGIVDLAIPCTAAYEHSIAELELDVLIDPSIRHSKDLYILTSELAMLRSHIAPIAALVNALRQHSAVAIQQTSDNKPGLSDSPPPFAEKLGAITISSLAHTYFSDVEDHCVMVTESLDRMRRSADRMISLIFNIMGAYQNESMKQLTFVTILFLPMTFLAGYFGMNFEEFPELKNSDAFFWYLAVPGTSVMVLILM</sequence>
<dbReference type="SUPFAM" id="SSF144083">
    <property type="entry name" value="Magnesium transport protein CorA, transmembrane region"/>
    <property type="match status" value="1"/>
</dbReference>
<dbReference type="Pfam" id="PF01302">
    <property type="entry name" value="CAP_GLY"/>
    <property type="match status" value="1"/>
</dbReference>
<proteinExistence type="inferred from homology"/>
<evidence type="ECO:0000313" key="19">
    <source>
        <dbReference type="Proteomes" id="UP001345013"/>
    </source>
</evidence>
<dbReference type="PROSITE" id="PS00845">
    <property type="entry name" value="CAP_GLY_1"/>
    <property type="match status" value="1"/>
</dbReference>
<feature type="compositionally biased region" description="Polar residues" evidence="15">
    <location>
        <begin position="96"/>
        <end position="111"/>
    </location>
</feature>
<feature type="transmembrane region" description="Helical" evidence="16">
    <location>
        <begin position="1640"/>
        <end position="1656"/>
    </location>
</feature>
<keyword evidence="12 16" id="KW-0472">Membrane</keyword>
<dbReference type="PANTHER" id="PTHR46494">
    <property type="entry name" value="CORA FAMILY METAL ION TRANSPORTER (EUROFUNG)"/>
    <property type="match status" value="1"/>
</dbReference>
<feature type="compositionally biased region" description="Acidic residues" evidence="15">
    <location>
        <begin position="184"/>
        <end position="197"/>
    </location>
</feature>
<dbReference type="InterPro" id="IPR045861">
    <property type="entry name" value="CorA_cytoplasmic_dom"/>
</dbReference>
<evidence type="ECO:0000256" key="12">
    <source>
        <dbReference type="ARBA" id="ARBA00023136"/>
    </source>
</evidence>
<dbReference type="SMART" id="SM01052">
    <property type="entry name" value="CAP_GLY"/>
    <property type="match status" value="1"/>
</dbReference>
<comment type="similarity">
    <text evidence="3">Belongs to the CorA metal ion transporter (MIT) (TC 1.A.35) family.</text>
</comment>
<evidence type="ECO:0000256" key="14">
    <source>
        <dbReference type="SAM" id="Coils"/>
    </source>
</evidence>
<dbReference type="Proteomes" id="UP001345013">
    <property type="component" value="Unassembled WGS sequence"/>
</dbReference>
<evidence type="ECO:0000256" key="7">
    <source>
        <dbReference type="ARBA" id="ARBA00022692"/>
    </source>
</evidence>
<dbReference type="PANTHER" id="PTHR46494:SF1">
    <property type="entry name" value="CORA FAMILY METAL ION TRANSPORTER (EUROFUNG)"/>
    <property type="match status" value="1"/>
</dbReference>
<protein>
    <recommendedName>
        <fullName evidence="17">CAP-Gly domain-containing protein</fullName>
    </recommendedName>
</protein>
<feature type="region of interest" description="Disordered" evidence="15">
    <location>
        <begin position="82"/>
        <end position="235"/>
    </location>
</feature>